<dbReference type="InterPro" id="IPR001452">
    <property type="entry name" value="SH3_domain"/>
</dbReference>
<dbReference type="InterPro" id="IPR008266">
    <property type="entry name" value="Tyr_kinase_AS"/>
</dbReference>
<dbReference type="Proteomes" id="UP001318040">
    <property type="component" value="Chromosome 3"/>
</dbReference>
<feature type="binding site" evidence="17">
    <location>
        <position position="413"/>
    </location>
    <ligand>
        <name>ATP</name>
        <dbReference type="ChEBI" id="CHEBI:30616"/>
    </ligand>
</feature>
<sequence length="644" mass="73672">MNGSMSREVLLQDLLMKRSQQRKITSPCNFKERVFILTSDRISYYEGTLERLGSRKGVVELNKVQCVASITMCSEGGTPGNGWYPFQVVHEEATLYVFTLHESVRNKWVNMLKDVTRQNQCLLSKFHPSLWGNTKWPCCGQPDKKAIGCVVYTHHSDVKSLTYQKPLPPIPDEEQNTGPDVSWASPMRRLPPPPPPVEKPCYQLLALFDFGGLEPHDLPLMRGAVYELVDNHDPHWWKARNEHGQEGYVPSSYVSIMTGNIVKQSEWFCKDVTRVRAEQLLKQQGKDGSYMVRDSSQSGKFTVSVFTTKPTETIKHYHIKETSHGQFFLAEKHVFSSIPELIIYHQHNAAGLVVRLRHPVNHQSIGAPTTVGFSYQKWEIDPQELTFTHELGSGQYGVVRLGQWKRQKLVAVKMIQEGAMSEEDFIEEAKVMMQLSHPRLVQLYGVCTQQRPLCIVTEYMVGGSLLSFLKSQRGSTVPELMAEICLDVCEAMSYLEEKMFLHRDLAARNCLVGEGNIVKVSDFGMTRYVLDDQYTCSMGAKFPVKWSPPEVFQYTRFSTKSDVWSFGVLMWEVYTEGHMPFEGWSNQQVVDEILRGCRLYQPALSPPTAYNIMLDCWQEKPESRCSFIELLPRIRALCVQDYSE</sequence>
<dbReference type="SMART" id="SM00252">
    <property type="entry name" value="SH2"/>
    <property type="match status" value="1"/>
</dbReference>
<comment type="cofactor">
    <cofactor evidence="1">
        <name>Zn(2+)</name>
        <dbReference type="ChEBI" id="CHEBI:29105"/>
    </cofactor>
</comment>
<keyword evidence="12 18" id="KW-0829">Tyrosine-protein kinase</keyword>
<evidence type="ECO:0000256" key="2">
    <source>
        <dbReference type="ARBA" id="ARBA00022443"/>
    </source>
</evidence>
<dbReference type="GO" id="GO:0005524">
    <property type="term" value="F:ATP binding"/>
    <property type="evidence" value="ECO:0007669"/>
    <property type="project" value="UniProtKB-UniRule"/>
</dbReference>
<proteinExistence type="inferred from homology"/>
<evidence type="ECO:0000256" key="8">
    <source>
        <dbReference type="ARBA" id="ARBA00022777"/>
    </source>
</evidence>
<evidence type="ECO:0000256" key="10">
    <source>
        <dbReference type="ARBA" id="ARBA00022840"/>
    </source>
</evidence>
<dbReference type="SMART" id="SM00326">
    <property type="entry name" value="SH3"/>
    <property type="match status" value="1"/>
</dbReference>
<dbReference type="CDD" id="cd01238">
    <property type="entry name" value="PH_Btk"/>
    <property type="match status" value="1"/>
</dbReference>
<dbReference type="AlphaFoldDB" id="A0AAJ7XCP2"/>
<dbReference type="InterPro" id="IPR000719">
    <property type="entry name" value="Prot_kinase_dom"/>
</dbReference>
<dbReference type="GO" id="GO:0008270">
    <property type="term" value="F:zinc ion binding"/>
    <property type="evidence" value="ECO:0007669"/>
    <property type="project" value="UniProtKB-KW"/>
</dbReference>
<dbReference type="Pfam" id="PF00779">
    <property type="entry name" value="BTK"/>
    <property type="match status" value="1"/>
</dbReference>
<dbReference type="PROSITE" id="PS50011">
    <property type="entry name" value="PROTEIN_KINASE_DOM"/>
    <property type="match status" value="1"/>
</dbReference>
<dbReference type="InterPro" id="IPR050198">
    <property type="entry name" value="Non-receptor_tyrosine_kinases"/>
</dbReference>
<organism evidence="23 24">
    <name type="scientific">Petromyzon marinus</name>
    <name type="common">Sea lamprey</name>
    <dbReference type="NCBI Taxonomy" id="7757"/>
    <lineage>
        <taxon>Eukaryota</taxon>
        <taxon>Metazoa</taxon>
        <taxon>Chordata</taxon>
        <taxon>Craniata</taxon>
        <taxon>Vertebrata</taxon>
        <taxon>Cyclostomata</taxon>
        <taxon>Hyperoartia</taxon>
        <taxon>Petromyzontiformes</taxon>
        <taxon>Petromyzontidae</taxon>
        <taxon>Petromyzon</taxon>
    </lineage>
</organism>
<comment type="catalytic activity">
    <reaction evidence="13 18">
        <text>L-tyrosyl-[protein] + ATP = O-phospho-L-tyrosyl-[protein] + ADP + H(+)</text>
        <dbReference type="Rhea" id="RHEA:10596"/>
        <dbReference type="Rhea" id="RHEA-COMP:10136"/>
        <dbReference type="Rhea" id="RHEA-COMP:20101"/>
        <dbReference type="ChEBI" id="CHEBI:15378"/>
        <dbReference type="ChEBI" id="CHEBI:30616"/>
        <dbReference type="ChEBI" id="CHEBI:46858"/>
        <dbReference type="ChEBI" id="CHEBI:61978"/>
        <dbReference type="ChEBI" id="CHEBI:456216"/>
        <dbReference type="EC" id="2.7.10.2"/>
    </reaction>
</comment>
<evidence type="ECO:0000256" key="6">
    <source>
        <dbReference type="ARBA" id="ARBA00022741"/>
    </source>
</evidence>
<dbReference type="PRINTS" id="PR00109">
    <property type="entry name" value="TYRKINASE"/>
</dbReference>
<feature type="domain" description="PH" evidence="21">
    <location>
        <begin position="8"/>
        <end position="117"/>
    </location>
</feature>
<keyword evidence="10 17" id="KW-0067">ATP-binding</keyword>
<dbReference type="SMART" id="SM00219">
    <property type="entry name" value="TyrKc"/>
    <property type="match status" value="1"/>
</dbReference>
<dbReference type="InterPro" id="IPR036028">
    <property type="entry name" value="SH3-like_dom_sf"/>
</dbReference>
<gene>
    <name evidence="24" type="primary">LOC116953331</name>
</gene>
<dbReference type="InterPro" id="IPR011993">
    <property type="entry name" value="PH-like_dom_sf"/>
</dbReference>
<dbReference type="Pfam" id="PF07714">
    <property type="entry name" value="PK_Tyr_Ser-Thr"/>
    <property type="match status" value="1"/>
</dbReference>
<keyword evidence="5" id="KW-0479">Metal-binding</keyword>
<dbReference type="PROSITE" id="PS00107">
    <property type="entry name" value="PROTEIN_KINASE_ATP"/>
    <property type="match status" value="1"/>
</dbReference>
<evidence type="ECO:0000256" key="11">
    <source>
        <dbReference type="ARBA" id="ARBA00022999"/>
    </source>
</evidence>
<dbReference type="Gene3D" id="3.30.505.10">
    <property type="entry name" value="SH2 domain"/>
    <property type="match status" value="1"/>
</dbReference>
<dbReference type="SUPFAM" id="SSF55550">
    <property type="entry name" value="SH2 domain"/>
    <property type="match status" value="1"/>
</dbReference>
<dbReference type="PROSITE" id="PS51113">
    <property type="entry name" value="ZF_BTK"/>
    <property type="match status" value="1"/>
</dbReference>
<dbReference type="FunFam" id="3.30.200.20:FF:000053">
    <property type="entry name" value="Tyrosine-protein kinase"/>
    <property type="match status" value="1"/>
</dbReference>
<dbReference type="InterPro" id="IPR000980">
    <property type="entry name" value="SH2"/>
</dbReference>
<evidence type="ECO:0000256" key="17">
    <source>
        <dbReference type="PROSITE-ProRule" id="PRU10141"/>
    </source>
</evidence>
<evidence type="ECO:0000256" key="7">
    <source>
        <dbReference type="ARBA" id="ARBA00022771"/>
    </source>
</evidence>
<dbReference type="GO" id="GO:0005737">
    <property type="term" value="C:cytoplasm"/>
    <property type="evidence" value="ECO:0007669"/>
    <property type="project" value="UniProtKB-ARBA"/>
</dbReference>
<dbReference type="Gene3D" id="2.30.30.40">
    <property type="entry name" value="SH3 Domains"/>
    <property type="match status" value="1"/>
</dbReference>
<keyword evidence="9" id="KW-0862">Zinc</keyword>
<dbReference type="SUPFAM" id="SSF50729">
    <property type="entry name" value="PH domain-like"/>
    <property type="match status" value="1"/>
</dbReference>
<evidence type="ECO:0000313" key="24">
    <source>
        <dbReference type="RefSeq" id="XP_032829327.1"/>
    </source>
</evidence>
<dbReference type="SMART" id="SM00233">
    <property type="entry name" value="PH"/>
    <property type="match status" value="1"/>
</dbReference>
<dbReference type="GO" id="GO:0035556">
    <property type="term" value="P:intracellular signal transduction"/>
    <property type="evidence" value="ECO:0007669"/>
    <property type="project" value="InterPro"/>
</dbReference>
<comment type="similarity">
    <text evidence="18">Belongs to the protein kinase superfamily. Tyr protein kinase family.</text>
</comment>
<evidence type="ECO:0000259" key="21">
    <source>
        <dbReference type="PROSITE" id="PS50003"/>
    </source>
</evidence>
<evidence type="ECO:0000256" key="15">
    <source>
        <dbReference type="PROSITE-ProRule" id="PRU00192"/>
    </source>
</evidence>
<dbReference type="PROSITE" id="PS50001">
    <property type="entry name" value="SH2"/>
    <property type="match status" value="1"/>
</dbReference>
<keyword evidence="2 15" id="KW-0728">SH3 domain</keyword>
<dbReference type="SUPFAM" id="SSF50044">
    <property type="entry name" value="SH3-domain"/>
    <property type="match status" value="1"/>
</dbReference>
<evidence type="ECO:0000256" key="16">
    <source>
        <dbReference type="PROSITE-ProRule" id="PRU00432"/>
    </source>
</evidence>
<dbReference type="InterPro" id="IPR036860">
    <property type="entry name" value="SH2_dom_sf"/>
</dbReference>
<dbReference type="InterPro" id="IPR020635">
    <property type="entry name" value="Tyr_kinase_cat_dom"/>
</dbReference>
<dbReference type="InterPro" id="IPR001562">
    <property type="entry name" value="Znf_Btk_motif"/>
</dbReference>
<feature type="domain" description="Protein kinase" evidence="22">
    <location>
        <begin position="385"/>
        <end position="637"/>
    </location>
</feature>
<evidence type="ECO:0000256" key="9">
    <source>
        <dbReference type="ARBA" id="ARBA00022833"/>
    </source>
</evidence>
<dbReference type="Gene3D" id="2.30.29.30">
    <property type="entry name" value="Pleckstrin-homology domain (PH domain)/Phosphotyrosine-binding domain (PTB)"/>
    <property type="match status" value="1"/>
</dbReference>
<reference evidence="24" key="1">
    <citation type="submission" date="2025-08" db="UniProtKB">
        <authorList>
            <consortium name="RefSeq"/>
        </authorList>
    </citation>
    <scope>IDENTIFICATION</scope>
    <source>
        <tissue evidence="24">Sperm</tissue>
    </source>
</reference>
<dbReference type="RefSeq" id="XP_032829327.1">
    <property type="nucleotide sequence ID" value="XM_032973436.1"/>
</dbReference>
<dbReference type="Pfam" id="PF00169">
    <property type="entry name" value="PH"/>
    <property type="match status" value="1"/>
</dbReference>
<keyword evidence="11 14" id="KW-0727">SH2 domain</keyword>
<evidence type="ECO:0000256" key="3">
    <source>
        <dbReference type="ARBA" id="ARBA00022553"/>
    </source>
</evidence>
<dbReference type="PROSITE" id="PS00109">
    <property type="entry name" value="PROTEIN_KINASE_TYR"/>
    <property type="match status" value="1"/>
</dbReference>
<dbReference type="Pfam" id="PF00017">
    <property type="entry name" value="SH2"/>
    <property type="match status" value="1"/>
</dbReference>
<keyword evidence="7 16" id="KW-0863">Zinc-finger</keyword>
<dbReference type="PROSITE" id="PS50002">
    <property type="entry name" value="SH3"/>
    <property type="match status" value="1"/>
</dbReference>
<dbReference type="GeneID" id="116953331"/>
<evidence type="ECO:0000256" key="13">
    <source>
        <dbReference type="ARBA" id="ARBA00051245"/>
    </source>
</evidence>
<keyword evidence="23" id="KW-1185">Reference proteome</keyword>
<evidence type="ECO:0000259" key="19">
    <source>
        <dbReference type="PROSITE" id="PS50001"/>
    </source>
</evidence>
<evidence type="ECO:0000256" key="12">
    <source>
        <dbReference type="ARBA" id="ARBA00023137"/>
    </source>
</evidence>
<dbReference type="PRINTS" id="PR00401">
    <property type="entry name" value="SH2DOMAIN"/>
</dbReference>
<keyword evidence="8 18" id="KW-0418">Kinase</keyword>
<feature type="domain" description="SH2" evidence="19">
    <location>
        <begin position="267"/>
        <end position="360"/>
    </location>
</feature>
<dbReference type="InterPro" id="IPR001245">
    <property type="entry name" value="Ser-Thr/Tyr_kinase_cat_dom"/>
</dbReference>
<evidence type="ECO:0000256" key="18">
    <source>
        <dbReference type="RuleBase" id="RU362096"/>
    </source>
</evidence>
<dbReference type="GO" id="GO:0004715">
    <property type="term" value="F:non-membrane spanning protein tyrosine kinase activity"/>
    <property type="evidence" value="ECO:0007669"/>
    <property type="project" value="UniProtKB-EC"/>
</dbReference>
<dbReference type="EC" id="2.7.10.2" evidence="18"/>
<dbReference type="FunFam" id="1.10.510.10:FF:000052">
    <property type="entry name" value="Tyrosine-protein kinase"/>
    <property type="match status" value="1"/>
</dbReference>
<dbReference type="SUPFAM" id="SSF56112">
    <property type="entry name" value="Protein kinase-like (PK-like)"/>
    <property type="match status" value="1"/>
</dbReference>
<evidence type="ECO:0000259" key="20">
    <source>
        <dbReference type="PROSITE" id="PS50002"/>
    </source>
</evidence>
<dbReference type="KEGG" id="pmrn:116953331"/>
<dbReference type="Gene3D" id="1.10.510.10">
    <property type="entry name" value="Transferase(Phosphotransferase) domain 1"/>
    <property type="match status" value="1"/>
</dbReference>
<dbReference type="Pfam" id="PF00018">
    <property type="entry name" value="SH3_1"/>
    <property type="match status" value="1"/>
</dbReference>
<dbReference type="InterPro" id="IPR011009">
    <property type="entry name" value="Kinase-like_dom_sf"/>
</dbReference>
<evidence type="ECO:0000256" key="5">
    <source>
        <dbReference type="ARBA" id="ARBA00022723"/>
    </source>
</evidence>
<keyword evidence="3" id="KW-0597">Phosphoprotein</keyword>
<dbReference type="PROSITE" id="PS50003">
    <property type="entry name" value="PH_DOMAIN"/>
    <property type="match status" value="1"/>
</dbReference>
<protein>
    <recommendedName>
        <fullName evidence="18">Tyrosine-protein kinase</fullName>
        <ecNumber evidence="18">2.7.10.2</ecNumber>
    </recommendedName>
</protein>
<dbReference type="SMART" id="SM00107">
    <property type="entry name" value="BTK"/>
    <property type="match status" value="1"/>
</dbReference>
<keyword evidence="4 18" id="KW-0808">Transferase</keyword>
<evidence type="ECO:0000256" key="14">
    <source>
        <dbReference type="PROSITE-ProRule" id="PRU00191"/>
    </source>
</evidence>
<dbReference type="PANTHER" id="PTHR24418">
    <property type="entry name" value="TYROSINE-PROTEIN KINASE"/>
    <property type="match status" value="1"/>
</dbReference>
<dbReference type="InterPro" id="IPR001849">
    <property type="entry name" value="PH_domain"/>
</dbReference>
<keyword evidence="6 17" id="KW-0547">Nucleotide-binding</keyword>
<accession>A0AAJ7XCP2</accession>
<feature type="domain" description="SH3" evidence="20">
    <location>
        <begin position="199"/>
        <end position="259"/>
    </location>
</feature>
<evidence type="ECO:0000256" key="4">
    <source>
        <dbReference type="ARBA" id="ARBA00022679"/>
    </source>
</evidence>
<evidence type="ECO:0000256" key="1">
    <source>
        <dbReference type="ARBA" id="ARBA00001947"/>
    </source>
</evidence>
<evidence type="ECO:0000259" key="22">
    <source>
        <dbReference type="PROSITE" id="PS50011"/>
    </source>
</evidence>
<dbReference type="InterPro" id="IPR017441">
    <property type="entry name" value="Protein_kinase_ATP_BS"/>
</dbReference>
<name>A0AAJ7XCP2_PETMA</name>
<evidence type="ECO:0000313" key="23">
    <source>
        <dbReference type="Proteomes" id="UP001318040"/>
    </source>
</evidence>